<proteinExistence type="predicted"/>
<keyword evidence="1" id="KW-0863">Zinc-finger</keyword>
<protein>
    <recommendedName>
        <fullName evidence="3">C2H2-type domain-containing protein</fullName>
    </recommendedName>
</protein>
<evidence type="ECO:0000313" key="5">
    <source>
        <dbReference type="Proteomes" id="UP000215127"/>
    </source>
</evidence>
<evidence type="ECO:0000256" key="2">
    <source>
        <dbReference type="SAM" id="MobiDB-lite"/>
    </source>
</evidence>
<name>A0A1X7RUB6_ZYMT9</name>
<evidence type="ECO:0000259" key="3">
    <source>
        <dbReference type="PROSITE" id="PS50157"/>
    </source>
</evidence>
<keyword evidence="1" id="KW-0479">Metal-binding</keyword>
<feature type="region of interest" description="Disordered" evidence="2">
    <location>
        <begin position="116"/>
        <end position="178"/>
    </location>
</feature>
<evidence type="ECO:0000313" key="4">
    <source>
        <dbReference type="EMBL" id="SMQ51043.1"/>
    </source>
</evidence>
<organism evidence="4 5">
    <name type="scientific">Zymoseptoria tritici (strain ST99CH_3D7)</name>
    <dbReference type="NCBI Taxonomy" id="1276538"/>
    <lineage>
        <taxon>Eukaryota</taxon>
        <taxon>Fungi</taxon>
        <taxon>Dikarya</taxon>
        <taxon>Ascomycota</taxon>
        <taxon>Pezizomycotina</taxon>
        <taxon>Dothideomycetes</taxon>
        <taxon>Dothideomycetidae</taxon>
        <taxon>Mycosphaerellales</taxon>
        <taxon>Mycosphaerellaceae</taxon>
        <taxon>Zymoseptoria</taxon>
    </lineage>
</organism>
<dbReference type="PROSITE" id="PS00028">
    <property type="entry name" value="ZINC_FINGER_C2H2_1"/>
    <property type="match status" value="1"/>
</dbReference>
<sequence length="340" mass="37833">MSTFTETLDRLTSALNTLRLDHQDAATLRHLATVHAINLLDPSKLTGHLSPDDRFREADILANSFVHRYANELWPTTTVLEEVDRATQVFDVFVQLLQLPIDVPDNELVRQLAPPAGLAPATSTGPTAGPSTAPAPTPHAGLPPAPWADPPPASPGRRIVSAPEELTTRAQIARPRTLEERVADLEEKDRLIEGLCQDPDADPEHGLDDTLGSGDFVLDGHECKLCEEIFEGTEELLEHYEKVHPVIAEHSGEEDESRDGRDDEVDGKDDGIDNRKDKPAVEDGVDGKKVEENKDEAKIAEQDQEVLQPTNSEQEDNKSPEKKETRRKRMEKERVKRIYR</sequence>
<keyword evidence="5" id="KW-1185">Reference proteome</keyword>
<dbReference type="Proteomes" id="UP000215127">
    <property type="component" value="Chromosome 5"/>
</dbReference>
<keyword evidence="1" id="KW-0862">Zinc</keyword>
<dbReference type="EMBL" id="LT853696">
    <property type="protein sequence ID" value="SMQ51043.1"/>
    <property type="molecule type" value="Genomic_DNA"/>
</dbReference>
<dbReference type="AlphaFoldDB" id="A0A1X7RUB6"/>
<feature type="compositionally biased region" description="Pro residues" evidence="2">
    <location>
        <begin position="133"/>
        <end position="154"/>
    </location>
</feature>
<feature type="compositionally biased region" description="Basic and acidic residues" evidence="2">
    <location>
        <begin position="268"/>
        <end position="301"/>
    </location>
</feature>
<dbReference type="GO" id="GO:0008270">
    <property type="term" value="F:zinc ion binding"/>
    <property type="evidence" value="ECO:0007669"/>
    <property type="project" value="UniProtKB-KW"/>
</dbReference>
<reference evidence="4 5" key="1">
    <citation type="submission" date="2016-06" db="EMBL/GenBank/DDBJ databases">
        <authorList>
            <person name="Kjaerup R.B."/>
            <person name="Dalgaard T.S."/>
            <person name="Juul-Madsen H.R."/>
        </authorList>
    </citation>
    <scope>NUCLEOTIDE SEQUENCE [LARGE SCALE GENOMIC DNA]</scope>
</reference>
<feature type="compositionally biased region" description="Low complexity" evidence="2">
    <location>
        <begin position="116"/>
        <end position="132"/>
    </location>
</feature>
<evidence type="ECO:0000256" key="1">
    <source>
        <dbReference type="PROSITE-ProRule" id="PRU00042"/>
    </source>
</evidence>
<gene>
    <name evidence="4" type="ORF">ZT3D7_G6196</name>
</gene>
<dbReference type="PROSITE" id="PS50157">
    <property type="entry name" value="ZINC_FINGER_C2H2_2"/>
    <property type="match status" value="1"/>
</dbReference>
<feature type="compositionally biased region" description="Acidic residues" evidence="2">
    <location>
        <begin position="252"/>
        <end position="267"/>
    </location>
</feature>
<dbReference type="InterPro" id="IPR013087">
    <property type="entry name" value="Znf_C2H2_type"/>
</dbReference>
<feature type="region of interest" description="Disordered" evidence="2">
    <location>
        <begin position="247"/>
        <end position="340"/>
    </location>
</feature>
<feature type="domain" description="C2H2-type" evidence="3">
    <location>
        <begin position="221"/>
        <end position="255"/>
    </location>
</feature>
<accession>A0A1X7RUB6</accession>
<feature type="compositionally biased region" description="Basic and acidic residues" evidence="2">
    <location>
        <begin position="315"/>
        <end position="340"/>
    </location>
</feature>